<dbReference type="EMBL" id="AP018165">
    <property type="protein sequence ID" value="BAX99076.1"/>
    <property type="molecule type" value="Genomic_DNA"/>
</dbReference>
<name>A0A1Z4F1I8_9MYCO</name>
<dbReference type="AlphaFoldDB" id="A0A1Z4F1I8"/>
<dbReference type="Proteomes" id="UP000217954">
    <property type="component" value="Chromosome"/>
</dbReference>
<dbReference type="OrthoDB" id="4413502at2"/>
<accession>A0A1Z4F1I8</accession>
<gene>
    <name evidence="1" type="ORF">MSTE_03778</name>
</gene>
<organism evidence="1 2">
    <name type="scientific">[Mycobacterium] stephanolepidis</name>
    <dbReference type="NCBI Taxonomy" id="1520670"/>
    <lineage>
        <taxon>Bacteria</taxon>
        <taxon>Bacillati</taxon>
        <taxon>Actinomycetota</taxon>
        <taxon>Actinomycetes</taxon>
        <taxon>Mycobacteriales</taxon>
        <taxon>Mycobacteriaceae</taxon>
        <taxon>Mycobacteroides</taxon>
    </lineage>
</organism>
<reference evidence="2" key="1">
    <citation type="journal article" date="2017" name="Genome Announc.">
        <title>Complete Genome Sequence of Mycobacterium stephanolepidis.</title>
        <authorList>
            <person name="Fukano H."/>
            <person name="Yoshida M."/>
            <person name="Katayama Y."/>
            <person name="Omatsu T."/>
            <person name="Mizutani T."/>
            <person name="Kurata O."/>
            <person name="Wada S."/>
            <person name="Hoshino Y."/>
        </authorList>
    </citation>
    <scope>NUCLEOTIDE SEQUENCE [LARGE SCALE GENOMIC DNA]</scope>
    <source>
        <strain evidence="2">NJB0901</strain>
    </source>
</reference>
<evidence type="ECO:0000313" key="1">
    <source>
        <dbReference type="EMBL" id="BAX99076.1"/>
    </source>
</evidence>
<proteinExistence type="predicted"/>
<dbReference type="KEGG" id="mste:MSTE_03778"/>
<keyword evidence="2" id="KW-1185">Reference proteome</keyword>
<protein>
    <submittedName>
        <fullName evidence="1">Uncharacterized protein</fullName>
    </submittedName>
</protein>
<dbReference type="RefSeq" id="WP_096503464.1">
    <property type="nucleotide sequence ID" value="NZ_AP018165.1"/>
</dbReference>
<evidence type="ECO:0000313" key="2">
    <source>
        <dbReference type="Proteomes" id="UP000217954"/>
    </source>
</evidence>
<reference evidence="1 2" key="2">
    <citation type="journal article" date="2017" name="Int. J. Syst. Evol. Microbiol.">
        <title>Mycobacterium stephanolepidis sp. nov., a rapidly growing species related to Mycobacterium chelonae, isolated from marine teleost fish, Stephanolepis cirrhifer.</title>
        <authorList>
            <person name="Fukano H."/>
            <person name="Wada S."/>
            <person name="Kurata O."/>
            <person name="Katayama K."/>
            <person name="Fujiwara N."/>
            <person name="Hoshino Y."/>
        </authorList>
    </citation>
    <scope>NUCLEOTIDE SEQUENCE [LARGE SCALE GENOMIC DNA]</scope>
    <source>
        <strain evidence="1 2">NJB0901</strain>
    </source>
</reference>
<sequence length="100" mass="10785">MNRPEVKPEYISLTAADSGDILTGIVWDSWTKESAAGAGTRHTKDCVPNCATGLVKSRTVTLLFDAPKSVPDDSGWLQFTQLTITDMNGNSETIAMPIVE</sequence>